<sequence length="729" mass="78305">MAEQLQVALGLRDAVKRWCLFPAPSKGPTGPSSNLSNPERYIPVGGFLDQLLLVGTLKEAGAAPLPMHLFPEETAGHQDSEDFGSPVSPVQTPSSRSRCSTFRSDFDSHSAPVSALQEGPFPLRHPQERAEQTASVAADAQPSTESQRSLSTPRKGQTRCVPLQSEPQLRTEGRETSSASLKALLVPPKAPLPSSCAEQTQEPAGDATAVDESCTYAEQQKCRQHQQRPSHTAKQPKSAAAKLNTDKGTKRRPESQGNLRGMYPGATGTPAPAVTRGPAARLQLTRDSIVRAEGPPHKRQAVGRRRGEAAALIRSSSVNSGGLKGAAAGVHKTASAPRGSSAGVLHSTSCRINTSAKLSHVKSKQPSQVQTQERQQQQRQQQQQLEGPLSSPACQPLPFMESSSDIEVDSGTNSAAAAAALAAARCSSAQDSSQDPLSAFAAEWLLGCQQRLLAASGGAPERPADSSSGARMPEAARPVPISGSCPRRQGDLHKLQITKKTLKQELRAYNTAFASYFGRQPLKQDKEPLRPLYMHYQGIKQCIAHLTAAEGNGHTAVESDTPTAVDAAASQTATASAATSTRRKSPSASSSPATNSPTCAMKRLRKSRSLRLADGLSPKAAQRLGSSGGGHRSPVTAKEKSWSKLSAYDRQQLLQQKREEMTFQLHQLKRERRLLGDKLAAYHLRFKQEHGRPLRLKADITPVQEEYKLYVETTRQLDALAFALQNQPL</sequence>
<name>U6L068_EIMTE</name>
<dbReference type="RefSeq" id="XP_013231905.1">
    <property type="nucleotide sequence ID" value="XM_013376451.1"/>
</dbReference>
<reference evidence="3" key="2">
    <citation type="submission" date="2013-10" db="EMBL/GenBank/DDBJ databases">
        <authorList>
            <person name="Aslett M."/>
        </authorList>
    </citation>
    <scope>NUCLEOTIDE SEQUENCE [LARGE SCALE GENOMIC DNA]</scope>
    <source>
        <strain evidence="3">Houghton</strain>
    </source>
</reference>
<feature type="compositionally biased region" description="Polar residues" evidence="1">
    <location>
        <begin position="401"/>
        <end position="410"/>
    </location>
</feature>
<evidence type="ECO:0000313" key="3">
    <source>
        <dbReference type="EMBL" id="CDJ41155.1"/>
    </source>
</evidence>
<reference evidence="3" key="1">
    <citation type="submission" date="2013-10" db="EMBL/GenBank/DDBJ databases">
        <title>Genomic analysis of the causative agents of coccidiosis in chickens.</title>
        <authorList>
            <person name="Reid A.J."/>
            <person name="Blake D."/>
            <person name="Billington K."/>
            <person name="Browne H."/>
            <person name="Dunn M."/>
            <person name="Hung S."/>
            <person name="Kawahara F."/>
            <person name="Miranda-Saavedra D."/>
            <person name="Mourier T."/>
            <person name="Nagra H."/>
            <person name="Otto T.D."/>
            <person name="Rawlings N."/>
            <person name="Sanchez A."/>
            <person name="Sanders M."/>
            <person name="Subramaniam C."/>
            <person name="Tay Y."/>
            <person name="Dear P."/>
            <person name="Doerig C."/>
            <person name="Gruber A."/>
            <person name="Parkinson J."/>
            <person name="Shirley M."/>
            <person name="Wan K.L."/>
            <person name="Berriman M."/>
            <person name="Tomley F."/>
            <person name="Pain A."/>
        </authorList>
    </citation>
    <scope>NUCLEOTIDE SEQUENCE [LARGE SCALE GENOMIC DNA]</scope>
    <source>
        <strain evidence="3">Houghton</strain>
    </source>
</reference>
<feature type="compositionally biased region" description="Basic and acidic residues" evidence="1">
    <location>
        <begin position="244"/>
        <end position="254"/>
    </location>
</feature>
<feature type="region of interest" description="Disordered" evidence="1">
    <location>
        <begin position="356"/>
        <end position="410"/>
    </location>
</feature>
<feature type="region of interest" description="Disordered" evidence="1">
    <location>
        <begin position="75"/>
        <end position="178"/>
    </location>
</feature>
<feature type="domain" description="FAM13A-like" evidence="2">
    <location>
        <begin position="658"/>
        <end position="720"/>
    </location>
</feature>
<accession>U6L068</accession>
<dbReference type="InterPro" id="IPR059029">
    <property type="entry name" value="FAM13A_dom"/>
</dbReference>
<dbReference type="VEuPathDB" id="ToxoDB:ETH2_0531600"/>
<feature type="compositionally biased region" description="Low complexity" evidence="1">
    <location>
        <begin position="365"/>
        <end position="384"/>
    </location>
</feature>
<feature type="region of interest" description="Disordered" evidence="1">
    <location>
        <begin position="554"/>
        <end position="643"/>
    </location>
</feature>
<dbReference type="Proteomes" id="UP000030747">
    <property type="component" value="Unassembled WGS sequence"/>
</dbReference>
<protein>
    <recommendedName>
        <fullName evidence="2">FAM13A-like domain-containing protein</fullName>
    </recommendedName>
</protein>
<feature type="region of interest" description="Disordered" evidence="1">
    <location>
        <begin position="456"/>
        <end position="489"/>
    </location>
</feature>
<dbReference type="AlphaFoldDB" id="U6L068"/>
<gene>
    <name evidence="3" type="ORF">ETH_00023935</name>
</gene>
<evidence type="ECO:0000256" key="1">
    <source>
        <dbReference type="SAM" id="MobiDB-lite"/>
    </source>
</evidence>
<feature type="compositionally biased region" description="Polar residues" evidence="1">
    <location>
        <begin position="88"/>
        <end position="103"/>
    </location>
</feature>
<organism evidence="3 4">
    <name type="scientific">Eimeria tenella</name>
    <name type="common">Coccidian parasite</name>
    <dbReference type="NCBI Taxonomy" id="5802"/>
    <lineage>
        <taxon>Eukaryota</taxon>
        <taxon>Sar</taxon>
        <taxon>Alveolata</taxon>
        <taxon>Apicomplexa</taxon>
        <taxon>Conoidasida</taxon>
        <taxon>Coccidia</taxon>
        <taxon>Eucoccidiorida</taxon>
        <taxon>Eimeriorina</taxon>
        <taxon>Eimeriidae</taxon>
        <taxon>Eimeria</taxon>
    </lineage>
</organism>
<feature type="compositionally biased region" description="Polar residues" evidence="1">
    <location>
        <begin position="141"/>
        <end position="155"/>
    </location>
</feature>
<keyword evidence="4" id="KW-1185">Reference proteome</keyword>
<proteinExistence type="predicted"/>
<feature type="region of interest" description="Disordered" evidence="1">
    <location>
        <begin position="191"/>
        <end position="308"/>
    </location>
</feature>
<evidence type="ECO:0000259" key="2">
    <source>
        <dbReference type="Pfam" id="PF26116"/>
    </source>
</evidence>
<evidence type="ECO:0000313" key="4">
    <source>
        <dbReference type="Proteomes" id="UP000030747"/>
    </source>
</evidence>
<dbReference type="EMBL" id="HG675525">
    <property type="protein sequence ID" value="CDJ41155.1"/>
    <property type="molecule type" value="Genomic_DNA"/>
</dbReference>
<dbReference type="OMA" id="MHYQRIK"/>
<dbReference type="GeneID" id="25253899"/>
<dbReference type="Pfam" id="PF26116">
    <property type="entry name" value="FAM13A"/>
    <property type="match status" value="2"/>
</dbReference>
<feature type="domain" description="FAM13A-like" evidence="2">
    <location>
        <begin position="489"/>
        <end position="547"/>
    </location>
</feature>
<dbReference type="VEuPathDB" id="ToxoDB:ETH_00023935"/>
<dbReference type="OrthoDB" id="2161449at2759"/>
<feature type="compositionally biased region" description="Low complexity" evidence="1">
    <location>
        <begin position="562"/>
        <end position="600"/>
    </location>
</feature>